<keyword evidence="5" id="KW-1185">Reference proteome</keyword>
<dbReference type="PRINTS" id="PR00068">
    <property type="entry name" value="CUZNDISMTASE"/>
</dbReference>
<accession>A0A8B8FIH4</accession>
<dbReference type="InterPro" id="IPR024134">
    <property type="entry name" value="SOD_Cu/Zn_/chaperone"/>
</dbReference>
<comment type="cofactor">
    <cofactor evidence="1">
        <name>Cu(2+)</name>
        <dbReference type="ChEBI" id="CHEBI:29036"/>
    </cofactor>
</comment>
<dbReference type="GO" id="GO:0006801">
    <property type="term" value="P:superoxide metabolic process"/>
    <property type="evidence" value="ECO:0007669"/>
    <property type="project" value="InterPro"/>
</dbReference>
<dbReference type="CDD" id="cd00305">
    <property type="entry name" value="Cu-Zn_Superoxide_Dismutase"/>
    <property type="match status" value="1"/>
</dbReference>
<dbReference type="SUPFAM" id="SSF55008">
    <property type="entry name" value="HMA, heavy metal-associated domain"/>
    <property type="match status" value="1"/>
</dbReference>
<dbReference type="CTD" id="9973"/>
<dbReference type="Proteomes" id="UP000694846">
    <property type="component" value="Unplaced"/>
</dbReference>
<dbReference type="GeneID" id="112683615"/>
<gene>
    <name evidence="6" type="primary">LOC112683615</name>
</gene>
<dbReference type="OrthoDB" id="666972at2759"/>
<evidence type="ECO:0000256" key="1">
    <source>
        <dbReference type="ARBA" id="ARBA00001973"/>
    </source>
</evidence>
<dbReference type="AlphaFoldDB" id="A0A8B8FIH4"/>
<dbReference type="CDD" id="cd00371">
    <property type="entry name" value="HMA"/>
    <property type="match status" value="1"/>
</dbReference>
<dbReference type="PANTHER" id="PTHR10003">
    <property type="entry name" value="SUPEROXIDE DISMUTASE CU-ZN -RELATED"/>
    <property type="match status" value="1"/>
</dbReference>
<protein>
    <recommendedName>
        <fullName evidence="3">Superoxide dismutase copper chaperone</fullName>
    </recommendedName>
</protein>
<dbReference type="RefSeq" id="XP_025410503.1">
    <property type="nucleotide sequence ID" value="XM_025554718.1"/>
</dbReference>
<dbReference type="InterPro" id="IPR036163">
    <property type="entry name" value="HMA_dom_sf"/>
</dbReference>
<dbReference type="InterPro" id="IPR006121">
    <property type="entry name" value="HMA_dom"/>
</dbReference>
<sequence length="313" mass="34350">MLNLQNLEFAVQISSSLCADKVLDKLNQNGISKSDVQICYKTGTVIVKSDLPSSLILNAIEKSGYKAVLKGYGSSNYDVNLGAAVAMLCNSTGHSDSGINGVVRFIQLNENECLVDGTIDGLSPGKHGIHIYECGDLSNGCENIGEHLNFGQTLHGNQTDDPNNRHTGDLGNITANEEGRAIFYFKDKLINVSNLIGRSIGITEHEDDCGRTRINKSEIDGNSGKKMSKLKLYRENITFLRNSSGIWYNPVVFQKYFKSNLFIYKNKIACGIIARSSGLFENSKKICACDGVTLWEERDVPLAGPGRQRKNNN</sequence>
<dbReference type="GO" id="GO:0005507">
    <property type="term" value="F:copper ion binding"/>
    <property type="evidence" value="ECO:0007669"/>
    <property type="project" value="InterPro"/>
</dbReference>
<evidence type="ECO:0000256" key="3">
    <source>
        <dbReference type="ARBA" id="ARBA00032899"/>
    </source>
</evidence>
<evidence type="ECO:0000256" key="2">
    <source>
        <dbReference type="ARBA" id="ARBA00025798"/>
    </source>
</evidence>
<dbReference type="SUPFAM" id="SSF49329">
    <property type="entry name" value="Cu,Zn superoxide dismutase-like"/>
    <property type="match status" value="2"/>
</dbReference>
<evidence type="ECO:0000259" key="4">
    <source>
        <dbReference type="Pfam" id="PF00080"/>
    </source>
</evidence>
<dbReference type="Pfam" id="PF00080">
    <property type="entry name" value="Sod_Cu"/>
    <property type="match status" value="1"/>
</dbReference>
<feature type="domain" description="Superoxide dismutase copper/zinc binding" evidence="4">
    <location>
        <begin position="100"/>
        <end position="227"/>
    </location>
</feature>
<reference evidence="6" key="1">
    <citation type="submission" date="2025-08" db="UniProtKB">
        <authorList>
            <consortium name="RefSeq"/>
        </authorList>
    </citation>
    <scope>IDENTIFICATION</scope>
    <source>
        <tissue evidence="6">Whole body</tissue>
    </source>
</reference>
<proteinExistence type="inferred from homology"/>
<evidence type="ECO:0000313" key="6">
    <source>
        <dbReference type="RefSeq" id="XP_025410503.1"/>
    </source>
</evidence>
<dbReference type="InterPro" id="IPR001424">
    <property type="entry name" value="SOD_Cu_Zn_dom"/>
</dbReference>
<dbReference type="Gene3D" id="2.60.40.200">
    <property type="entry name" value="Superoxide dismutase, copper/zinc binding domain"/>
    <property type="match status" value="1"/>
</dbReference>
<evidence type="ECO:0000313" key="5">
    <source>
        <dbReference type="Proteomes" id="UP000694846"/>
    </source>
</evidence>
<dbReference type="Gene3D" id="3.30.70.100">
    <property type="match status" value="1"/>
</dbReference>
<organism evidence="5 6">
    <name type="scientific">Sipha flava</name>
    <name type="common">yellow sugarcane aphid</name>
    <dbReference type="NCBI Taxonomy" id="143950"/>
    <lineage>
        <taxon>Eukaryota</taxon>
        <taxon>Metazoa</taxon>
        <taxon>Ecdysozoa</taxon>
        <taxon>Arthropoda</taxon>
        <taxon>Hexapoda</taxon>
        <taxon>Insecta</taxon>
        <taxon>Pterygota</taxon>
        <taxon>Neoptera</taxon>
        <taxon>Paraneoptera</taxon>
        <taxon>Hemiptera</taxon>
        <taxon>Sternorrhyncha</taxon>
        <taxon>Aphidomorpha</taxon>
        <taxon>Aphidoidea</taxon>
        <taxon>Aphididae</taxon>
        <taxon>Sipha</taxon>
    </lineage>
</organism>
<comment type="similarity">
    <text evidence="2">In the C-terminal section; belongs to the Cu-Zn superoxide dismutase family.</text>
</comment>
<name>A0A8B8FIH4_9HEMI</name>
<dbReference type="InterPro" id="IPR036423">
    <property type="entry name" value="SOD-like_Cu/Zn_dom_sf"/>
</dbReference>